<feature type="compositionally biased region" description="Basic and acidic residues" evidence="6">
    <location>
        <begin position="130"/>
        <end position="161"/>
    </location>
</feature>
<dbReference type="GeneID" id="63683044"/>
<name>M5G3U3_DACPD</name>
<keyword evidence="4" id="KW-0040">ANK repeat</keyword>
<keyword evidence="3" id="KW-0677">Repeat</keyword>
<dbReference type="HOGENOM" id="CLU_074886_0_0_1"/>
<evidence type="ECO:0000313" key="7">
    <source>
        <dbReference type="EMBL" id="EJU04916.1"/>
    </source>
</evidence>
<dbReference type="Proteomes" id="UP000030653">
    <property type="component" value="Unassembled WGS sequence"/>
</dbReference>
<dbReference type="GO" id="GO:0005634">
    <property type="term" value="C:nucleus"/>
    <property type="evidence" value="ECO:0007669"/>
    <property type="project" value="UniProtKB-SubCell"/>
</dbReference>
<dbReference type="PANTHER" id="PTHR15263:SF1">
    <property type="entry name" value="NF-KAPPA-B INHIBITOR-LIKE PROTEIN 1"/>
    <property type="match status" value="1"/>
</dbReference>
<evidence type="ECO:0000256" key="3">
    <source>
        <dbReference type="ARBA" id="ARBA00022737"/>
    </source>
</evidence>
<protein>
    <submittedName>
        <fullName evidence="7">Uncharacterized protein</fullName>
    </submittedName>
</protein>
<dbReference type="STRING" id="1858805.M5G3U3"/>
<feature type="compositionally biased region" description="Basic and acidic residues" evidence="6">
    <location>
        <begin position="8"/>
        <end position="20"/>
    </location>
</feature>
<keyword evidence="2" id="KW-0597">Phosphoprotein</keyword>
<evidence type="ECO:0000256" key="4">
    <source>
        <dbReference type="ARBA" id="ARBA00023043"/>
    </source>
</evidence>
<dbReference type="AlphaFoldDB" id="M5G3U3"/>
<evidence type="ECO:0000256" key="2">
    <source>
        <dbReference type="ARBA" id="ARBA00022553"/>
    </source>
</evidence>
<dbReference type="OrthoDB" id="412109at2759"/>
<feature type="region of interest" description="Disordered" evidence="6">
    <location>
        <begin position="1"/>
        <end position="60"/>
    </location>
</feature>
<evidence type="ECO:0000313" key="8">
    <source>
        <dbReference type="Proteomes" id="UP000030653"/>
    </source>
</evidence>
<keyword evidence="8" id="KW-1185">Reference proteome</keyword>
<keyword evidence="5" id="KW-0539">Nucleus</keyword>
<comment type="subcellular location">
    <subcellularLocation>
        <location evidence="1">Nucleus</location>
    </subcellularLocation>
</comment>
<proteinExistence type="predicted"/>
<gene>
    <name evidence="7" type="ORF">DACRYDRAFT_104809</name>
</gene>
<dbReference type="EMBL" id="JH795857">
    <property type="protein sequence ID" value="EJU04916.1"/>
    <property type="molecule type" value="Genomic_DNA"/>
</dbReference>
<dbReference type="RefSeq" id="XP_040631810.1">
    <property type="nucleotide sequence ID" value="XM_040767982.1"/>
</dbReference>
<feature type="region of interest" description="Disordered" evidence="6">
    <location>
        <begin position="125"/>
        <end position="161"/>
    </location>
</feature>
<dbReference type="PANTHER" id="PTHR15263">
    <property type="entry name" value="I-KAPPA-B-LIKE PROTEIN IKBL"/>
    <property type="match status" value="1"/>
</dbReference>
<dbReference type="InterPro" id="IPR038753">
    <property type="entry name" value="NFKBIL1"/>
</dbReference>
<sequence length="283" mass="33759">MPLNLKETPAERAERAYRKDQRAKRKRPGISWASERPRKRTSKAEGVHVSPEGGTVRDVEDDAGFRRKKFDELAYDAGQDSAQAAYARHVPSRWGRSGAPAEMEEEEYAEWVRRGMWRRTHMQEVEEAEAAARQREEREKERRAFREREKREARERERRREVRRREKELKGKLDAWEAYERGWGRMAELERVRWEDVPWPVFEHPSAPEELTGERMREFLFSDAHSSGKGKKERVREALLRWHPDKFEGRWMGRVREGEREMVREGMGRVVRFLGELGKEKDS</sequence>
<evidence type="ECO:0000256" key="5">
    <source>
        <dbReference type="ARBA" id="ARBA00023242"/>
    </source>
</evidence>
<dbReference type="OMA" id="MWEKTHQ"/>
<evidence type="ECO:0000256" key="1">
    <source>
        <dbReference type="ARBA" id="ARBA00004123"/>
    </source>
</evidence>
<evidence type="ECO:0000256" key="6">
    <source>
        <dbReference type="SAM" id="MobiDB-lite"/>
    </source>
</evidence>
<organism evidence="7 8">
    <name type="scientific">Dacryopinax primogenitus (strain DJM 731)</name>
    <name type="common">Brown rot fungus</name>
    <dbReference type="NCBI Taxonomy" id="1858805"/>
    <lineage>
        <taxon>Eukaryota</taxon>
        <taxon>Fungi</taxon>
        <taxon>Dikarya</taxon>
        <taxon>Basidiomycota</taxon>
        <taxon>Agaricomycotina</taxon>
        <taxon>Dacrymycetes</taxon>
        <taxon>Dacrymycetales</taxon>
        <taxon>Dacrymycetaceae</taxon>
        <taxon>Dacryopinax</taxon>
    </lineage>
</organism>
<reference evidence="7 8" key="1">
    <citation type="journal article" date="2012" name="Science">
        <title>The Paleozoic origin of enzymatic lignin decomposition reconstructed from 31 fungal genomes.</title>
        <authorList>
            <person name="Floudas D."/>
            <person name="Binder M."/>
            <person name="Riley R."/>
            <person name="Barry K."/>
            <person name="Blanchette R.A."/>
            <person name="Henrissat B."/>
            <person name="Martinez A.T."/>
            <person name="Otillar R."/>
            <person name="Spatafora J.W."/>
            <person name="Yadav J.S."/>
            <person name="Aerts A."/>
            <person name="Benoit I."/>
            <person name="Boyd A."/>
            <person name="Carlson A."/>
            <person name="Copeland A."/>
            <person name="Coutinho P.M."/>
            <person name="de Vries R.P."/>
            <person name="Ferreira P."/>
            <person name="Findley K."/>
            <person name="Foster B."/>
            <person name="Gaskell J."/>
            <person name="Glotzer D."/>
            <person name="Gorecki P."/>
            <person name="Heitman J."/>
            <person name="Hesse C."/>
            <person name="Hori C."/>
            <person name="Igarashi K."/>
            <person name="Jurgens J.A."/>
            <person name="Kallen N."/>
            <person name="Kersten P."/>
            <person name="Kohler A."/>
            <person name="Kuees U."/>
            <person name="Kumar T.K.A."/>
            <person name="Kuo A."/>
            <person name="LaButti K."/>
            <person name="Larrondo L.F."/>
            <person name="Lindquist E."/>
            <person name="Ling A."/>
            <person name="Lombard V."/>
            <person name="Lucas S."/>
            <person name="Lundell T."/>
            <person name="Martin R."/>
            <person name="McLaughlin D.J."/>
            <person name="Morgenstern I."/>
            <person name="Morin E."/>
            <person name="Murat C."/>
            <person name="Nagy L.G."/>
            <person name="Nolan M."/>
            <person name="Ohm R.A."/>
            <person name="Patyshakuliyeva A."/>
            <person name="Rokas A."/>
            <person name="Ruiz-Duenas F.J."/>
            <person name="Sabat G."/>
            <person name="Salamov A."/>
            <person name="Samejima M."/>
            <person name="Schmutz J."/>
            <person name="Slot J.C."/>
            <person name="St John F."/>
            <person name="Stenlid J."/>
            <person name="Sun H."/>
            <person name="Sun S."/>
            <person name="Syed K."/>
            <person name="Tsang A."/>
            <person name="Wiebenga A."/>
            <person name="Young D."/>
            <person name="Pisabarro A."/>
            <person name="Eastwood D.C."/>
            <person name="Martin F."/>
            <person name="Cullen D."/>
            <person name="Grigoriev I.V."/>
            <person name="Hibbett D.S."/>
        </authorList>
    </citation>
    <scope>NUCLEOTIDE SEQUENCE [LARGE SCALE GENOMIC DNA]</scope>
    <source>
        <strain evidence="7 8">DJM-731 SS1</strain>
    </source>
</reference>
<accession>M5G3U3</accession>
<dbReference type="GO" id="GO:0043124">
    <property type="term" value="P:negative regulation of canonical NF-kappaB signal transduction"/>
    <property type="evidence" value="ECO:0007669"/>
    <property type="project" value="InterPro"/>
</dbReference>